<dbReference type="PIRSF" id="PIRSF005539">
    <property type="entry name" value="Pept_S33_TRI_F1"/>
    <property type="match status" value="1"/>
</dbReference>
<keyword evidence="2" id="KW-0378">Hydrolase</keyword>
<feature type="domain" description="AB hydrolase-1" evidence="3">
    <location>
        <begin position="37"/>
        <end position="291"/>
    </location>
</feature>
<reference evidence="5" key="1">
    <citation type="submission" date="2024-04" db="EMBL/GenBank/DDBJ databases">
        <authorList>
            <person name="Shaw F."/>
            <person name="Minotto A."/>
        </authorList>
    </citation>
    <scope>NUCLEOTIDE SEQUENCE [LARGE SCALE GENOMIC DNA]</scope>
</reference>
<dbReference type="InterPro" id="IPR005945">
    <property type="entry name" value="Pro_imino_pep"/>
</dbReference>
<dbReference type="SUPFAM" id="SSF53474">
    <property type="entry name" value="alpha/beta-Hydrolases"/>
    <property type="match status" value="1"/>
</dbReference>
<dbReference type="InterPro" id="IPR000073">
    <property type="entry name" value="AB_hydrolase_1"/>
</dbReference>
<dbReference type="InterPro" id="IPR029058">
    <property type="entry name" value="AB_hydrolase_fold"/>
</dbReference>
<dbReference type="PANTHER" id="PTHR43433">
    <property type="entry name" value="HYDROLASE, ALPHA/BETA FOLD FAMILY PROTEIN"/>
    <property type="match status" value="1"/>
</dbReference>
<dbReference type="PRINTS" id="PR00111">
    <property type="entry name" value="ABHYDROLASE"/>
</dbReference>
<gene>
    <name evidence="4" type="ORF">GFSPODELE1_LOCUS4447</name>
</gene>
<dbReference type="PANTHER" id="PTHR43433:SF5">
    <property type="entry name" value="AB HYDROLASE-1 DOMAIN-CONTAINING PROTEIN"/>
    <property type="match status" value="1"/>
</dbReference>
<evidence type="ECO:0000313" key="5">
    <source>
        <dbReference type="Proteomes" id="UP001497453"/>
    </source>
</evidence>
<dbReference type="EMBL" id="OZ037946">
    <property type="protein sequence ID" value="CAL1703196.1"/>
    <property type="molecule type" value="Genomic_DNA"/>
</dbReference>
<dbReference type="InterPro" id="IPR050471">
    <property type="entry name" value="AB_hydrolase"/>
</dbReference>
<evidence type="ECO:0000259" key="3">
    <source>
        <dbReference type="Pfam" id="PF00561"/>
    </source>
</evidence>
<dbReference type="PRINTS" id="PR00793">
    <property type="entry name" value="PROAMNOPTASE"/>
</dbReference>
<evidence type="ECO:0000256" key="1">
    <source>
        <dbReference type="ARBA" id="ARBA00010088"/>
    </source>
</evidence>
<proteinExistence type="inferred from homology"/>
<sequence length="306" mass="34162">MTTPSSEGEVDFNIPTAGKPCKTHYWIVGDLKSGKTPLVVLHGGPGATHTYLTNLDALYKAHGIPLVFYDQVGNGESTHLPEKNGDGDFWTVQLFIDELDNLLAHLGIENNYDVIGHSWGGMLAASFAIRQPKGLRRLILASSPARMQDWAEAANRLKLLLPKDVREVLDKHEAAGTVDSPEYHAASDKYNEEFTCRVKPMPEGFAKAFEWIAKDPTVYTTMNGPSEFFITGSLKNWDVVSDLHKINVPTLLTNGRWDGAQDSVMKKQFINIPKVKWVQFADSSHAPHYEETERYMDIIGSFLTEN</sequence>
<name>A0ABP1D5N1_9APHY</name>
<evidence type="ECO:0000256" key="2">
    <source>
        <dbReference type="ARBA" id="ARBA00022801"/>
    </source>
</evidence>
<keyword evidence="5" id="KW-1185">Reference proteome</keyword>
<dbReference type="Proteomes" id="UP001497453">
    <property type="component" value="Chromosome 3"/>
</dbReference>
<dbReference type="Gene3D" id="3.40.50.1820">
    <property type="entry name" value="alpha/beta hydrolase"/>
    <property type="match status" value="1"/>
</dbReference>
<organism evidence="4 5">
    <name type="scientific">Somion occarium</name>
    <dbReference type="NCBI Taxonomy" id="3059160"/>
    <lineage>
        <taxon>Eukaryota</taxon>
        <taxon>Fungi</taxon>
        <taxon>Dikarya</taxon>
        <taxon>Basidiomycota</taxon>
        <taxon>Agaricomycotina</taxon>
        <taxon>Agaricomycetes</taxon>
        <taxon>Polyporales</taxon>
        <taxon>Cerrenaceae</taxon>
        <taxon>Somion</taxon>
    </lineage>
</organism>
<accession>A0ABP1D5N1</accession>
<dbReference type="NCBIfam" id="TIGR01250">
    <property type="entry name" value="pro_imino_pep_2"/>
    <property type="match status" value="1"/>
</dbReference>
<dbReference type="Pfam" id="PF00561">
    <property type="entry name" value="Abhydrolase_1"/>
    <property type="match status" value="1"/>
</dbReference>
<evidence type="ECO:0000313" key="4">
    <source>
        <dbReference type="EMBL" id="CAL1703196.1"/>
    </source>
</evidence>
<protein>
    <recommendedName>
        <fullName evidence="3">AB hydrolase-1 domain-containing protein</fullName>
    </recommendedName>
</protein>
<dbReference type="InterPro" id="IPR002410">
    <property type="entry name" value="Peptidase_S33"/>
</dbReference>
<comment type="similarity">
    <text evidence="1">Belongs to the peptidase S33 family.</text>
</comment>